<keyword evidence="2" id="KW-1185">Reference proteome</keyword>
<name>A0ABZ0U1V0_9FIRM</name>
<gene>
    <name evidence="1" type="ORF">SOJ16_002041</name>
</gene>
<proteinExistence type="predicted"/>
<evidence type="ECO:0000313" key="1">
    <source>
        <dbReference type="EMBL" id="WPX08175.1"/>
    </source>
</evidence>
<reference evidence="1 2" key="1">
    <citation type="submission" date="2023-12" db="EMBL/GenBank/DDBJ databases">
        <authorList>
            <person name="Manesh M.J.H."/>
            <person name="Bing R.G."/>
            <person name="Willard D.J."/>
            <person name="Kelly R.M."/>
        </authorList>
    </citation>
    <scope>NUCLEOTIDE SEQUENCE [LARGE SCALE GENOMIC DNA]</scope>
    <source>
        <strain evidence="1 2">DSM 8977</strain>
    </source>
</reference>
<protein>
    <submittedName>
        <fullName evidence="1">Uncharacterized protein</fullName>
    </submittedName>
</protein>
<dbReference type="RefSeq" id="WP_045175473.1">
    <property type="nucleotide sequence ID" value="NZ_CP139957.1"/>
</dbReference>
<dbReference type="Proteomes" id="UP001322744">
    <property type="component" value="Chromosome"/>
</dbReference>
<dbReference type="EMBL" id="CP139957">
    <property type="protein sequence ID" value="WPX08175.1"/>
    <property type="molecule type" value="Genomic_DNA"/>
</dbReference>
<sequence>MWIAKEIYKRVIDLSPEQQMKVLNFVKELSKEKVENKEIDDAVERFIKKHRNALMELAKR</sequence>
<evidence type="ECO:0000313" key="2">
    <source>
        <dbReference type="Proteomes" id="UP001322744"/>
    </source>
</evidence>
<accession>A0ABZ0U1V0</accession>
<organism evidence="1 2">
    <name type="scientific">Anaerocellum danielii</name>
    <dbReference type="NCBI Taxonomy" id="1387557"/>
    <lineage>
        <taxon>Bacteria</taxon>
        <taxon>Bacillati</taxon>
        <taxon>Bacillota</taxon>
        <taxon>Bacillota incertae sedis</taxon>
        <taxon>Caldicellulosiruptorales</taxon>
        <taxon>Caldicellulosiruptoraceae</taxon>
        <taxon>Anaerocellum</taxon>
    </lineage>
</organism>